<reference evidence="1" key="1">
    <citation type="journal article" date="2017" name="Gigascience">
        <title>The genome draft of coconut (Cocos nucifera).</title>
        <authorList>
            <person name="Xiao Y."/>
            <person name="Xu P."/>
            <person name="Fan H."/>
            <person name="Baudouin L."/>
            <person name="Xia W."/>
            <person name="Bocs S."/>
            <person name="Xu J."/>
            <person name="Li Q."/>
            <person name="Guo A."/>
            <person name="Zhou L."/>
            <person name="Li J."/>
            <person name="Wu Y."/>
            <person name="Ma Z."/>
            <person name="Armero A."/>
            <person name="Issali A.E."/>
            <person name="Liu N."/>
            <person name="Peng M."/>
            <person name="Yang Y."/>
        </authorList>
    </citation>
    <scope>NUCLEOTIDE SEQUENCE</scope>
    <source>
        <tissue evidence="1">Spear leaf of Hainan Tall coconut</tissue>
    </source>
</reference>
<evidence type="ECO:0000313" key="2">
    <source>
        <dbReference type="Proteomes" id="UP000797356"/>
    </source>
</evidence>
<reference evidence="1" key="2">
    <citation type="submission" date="2019-07" db="EMBL/GenBank/DDBJ databases">
        <authorList>
            <person name="Yang Y."/>
            <person name="Bocs S."/>
            <person name="Baudouin L."/>
        </authorList>
    </citation>
    <scope>NUCLEOTIDE SEQUENCE</scope>
    <source>
        <tissue evidence="1">Spear leaf of Hainan Tall coconut</tissue>
    </source>
</reference>
<keyword evidence="2" id="KW-1185">Reference proteome</keyword>
<name>A0A8K0MYR4_COCNU</name>
<proteinExistence type="predicted"/>
<accession>A0A8K0MYR4</accession>
<dbReference type="Proteomes" id="UP000797356">
    <property type="component" value="Chromosome 3"/>
</dbReference>
<dbReference type="EMBL" id="CM017874">
    <property type="protein sequence ID" value="KAG1334664.1"/>
    <property type="molecule type" value="Genomic_DNA"/>
</dbReference>
<sequence length="115" mass="12542">MDLEASGGSQGSDVFIFVARALTKVEAIPQEHHSMTRESDIPMEAGVSEWRSELGMEDFPPGSSTAEGMEHMEASIIDQGLTHEAAMDRLRQVIHSAGTTVELVELMEDKAKVDL</sequence>
<comment type="caution">
    <text evidence="1">The sequence shown here is derived from an EMBL/GenBank/DDBJ whole genome shotgun (WGS) entry which is preliminary data.</text>
</comment>
<gene>
    <name evidence="1" type="ORF">COCNU_03G007830</name>
</gene>
<evidence type="ECO:0000313" key="1">
    <source>
        <dbReference type="EMBL" id="KAG1334664.1"/>
    </source>
</evidence>
<organism evidence="1 2">
    <name type="scientific">Cocos nucifera</name>
    <name type="common">Coconut palm</name>
    <dbReference type="NCBI Taxonomy" id="13894"/>
    <lineage>
        <taxon>Eukaryota</taxon>
        <taxon>Viridiplantae</taxon>
        <taxon>Streptophyta</taxon>
        <taxon>Embryophyta</taxon>
        <taxon>Tracheophyta</taxon>
        <taxon>Spermatophyta</taxon>
        <taxon>Magnoliopsida</taxon>
        <taxon>Liliopsida</taxon>
        <taxon>Arecaceae</taxon>
        <taxon>Arecoideae</taxon>
        <taxon>Cocoseae</taxon>
        <taxon>Attaleinae</taxon>
        <taxon>Cocos</taxon>
    </lineage>
</organism>
<protein>
    <submittedName>
        <fullName evidence="1">Uncharacterized protein</fullName>
    </submittedName>
</protein>
<dbReference type="AlphaFoldDB" id="A0A8K0MYR4"/>